<name>A0A9Q8QI92_9HYPO</name>
<reference evidence="1" key="1">
    <citation type="submission" date="2021-11" db="EMBL/GenBank/DDBJ databases">
        <title>Purpureocillium_takamizusanense_genome.</title>
        <authorList>
            <person name="Nguyen N.-H."/>
        </authorList>
    </citation>
    <scope>NUCLEOTIDE SEQUENCE</scope>
    <source>
        <strain evidence="1">PT3</strain>
    </source>
</reference>
<keyword evidence="2" id="KW-1185">Reference proteome</keyword>
<gene>
    <name evidence="1" type="ORF">JDV02_007435</name>
</gene>
<dbReference type="RefSeq" id="XP_047844925.1">
    <property type="nucleotide sequence ID" value="XM_047988926.1"/>
</dbReference>
<dbReference type="AlphaFoldDB" id="A0A9Q8QI92"/>
<proteinExistence type="predicted"/>
<dbReference type="Proteomes" id="UP000829364">
    <property type="component" value="Chromosome 7"/>
</dbReference>
<evidence type="ECO:0000313" key="2">
    <source>
        <dbReference type="Proteomes" id="UP000829364"/>
    </source>
</evidence>
<accession>A0A9Q8QI92</accession>
<protein>
    <submittedName>
        <fullName evidence="1">Uncharacterized protein</fullName>
    </submittedName>
</protein>
<dbReference type="EMBL" id="CP086360">
    <property type="protein sequence ID" value="UNI21444.1"/>
    <property type="molecule type" value="Genomic_DNA"/>
</dbReference>
<organism evidence="1 2">
    <name type="scientific">Purpureocillium takamizusanense</name>
    <dbReference type="NCBI Taxonomy" id="2060973"/>
    <lineage>
        <taxon>Eukaryota</taxon>
        <taxon>Fungi</taxon>
        <taxon>Dikarya</taxon>
        <taxon>Ascomycota</taxon>
        <taxon>Pezizomycotina</taxon>
        <taxon>Sordariomycetes</taxon>
        <taxon>Hypocreomycetidae</taxon>
        <taxon>Hypocreales</taxon>
        <taxon>Ophiocordycipitaceae</taxon>
        <taxon>Purpureocillium</taxon>
    </lineage>
</organism>
<dbReference type="GeneID" id="72069383"/>
<dbReference type="KEGG" id="ptkz:JDV02_007435"/>
<sequence length="131" mass="14623">MADCARREHAPDLSMQAKTERGLLGTRRLKLDRWFSTVPDTDPGRETVGHKTVDAPRKRFLLPTACTNPCQAATPPRALWPRRRWVGTRAAANLSTRAQGFPSWRASNLWLALRCGRDLSPVPPLNAVKAL</sequence>
<evidence type="ECO:0000313" key="1">
    <source>
        <dbReference type="EMBL" id="UNI21444.1"/>
    </source>
</evidence>